<dbReference type="EMBL" id="JAHLUH010000001">
    <property type="protein sequence ID" value="KAG7730805.1"/>
    <property type="molecule type" value="Genomic_DNA"/>
</dbReference>
<dbReference type="InterPro" id="IPR017946">
    <property type="entry name" value="PLC-like_Pdiesterase_TIM-brl"/>
</dbReference>
<feature type="compositionally biased region" description="Basic and acidic residues" evidence="8">
    <location>
        <begin position="106"/>
        <end position="131"/>
    </location>
</feature>
<feature type="compositionally biased region" description="Basic and acidic residues" evidence="8">
    <location>
        <begin position="68"/>
        <end position="85"/>
    </location>
</feature>
<dbReference type="InterPro" id="IPR011992">
    <property type="entry name" value="EF-hand-dom_pair"/>
</dbReference>
<dbReference type="SMART" id="SM00149">
    <property type="entry name" value="PLCYc"/>
    <property type="match status" value="1"/>
</dbReference>
<dbReference type="InterPro" id="IPR035892">
    <property type="entry name" value="C2_domain_sf"/>
</dbReference>
<evidence type="ECO:0000259" key="11">
    <source>
        <dbReference type="PROSITE" id="PS50222"/>
    </source>
</evidence>
<evidence type="ECO:0000256" key="6">
    <source>
        <dbReference type="ARBA" id="ARBA00059664"/>
    </source>
</evidence>
<dbReference type="Pfam" id="PF00388">
    <property type="entry name" value="PI-PLC-X"/>
    <property type="match status" value="1"/>
</dbReference>
<dbReference type="GO" id="GO:0005509">
    <property type="term" value="F:calcium ion binding"/>
    <property type="evidence" value="ECO:0007669"/>
    <property type="project" value="InterPro"/>
</dbReference>
<evidence type="ECO:0000313" key="12">
    <source>
        <dbReference type="EMBL" id="KAG7730805.1"/>
    </source>
</evidence>
<gene>
    <name evidence="12" type="ORF">KL933_000600</name>
</gene>
<feature type="compositionally biased region" description="Low complexity" evidence="8">
    <location>
        <begin position="45"/>
        <end position="54"/>
    </location>
</feature>
<dbReference type="InterPro" id="IPR001192">
    <property type="entry name" value="PI-PLC_fam"/>
</dbReference>
<dbReference type="SUPFAM" id="SSF50729">
    <property type="entry name" value="PH domain-like"/>
    <property type="match status" value="1"/>
</dbReference>
<dbReference type="Gene3D" id="2.30.29.30">
    <property type="entry name" value="Pleckstrin-homology domain (PH domain)/Phosphotyrosine-binding domain (PTB)"/>
    <property type="match status" value="1"/>
</dbReference>
<dbReference type="SUPFAM" id="SSF49562">
    <property type="entry name" value="C2 domain (Calcium/lipid-binding domain, CaLB)"/>
    <property type="match status" value="1"/>
</dbReference>
<dbReference type="InterPro" id="IPR001711">
    <property type="entry name" value="PLipase_C_Pinositol-sp_Y"/>
</dbReference>
<dbReference type="Pfam" id="PF00168">
    <property type="entry name" value="C2"/>
    <property type="match status" value="1"/>
</dbReference>
<comment type="function">
    <text evidence="6">The production of the second messenger molecules diacylglycerol (DAG) and inositol 1,4,5-trisphosphate (IP3) is mediated by activated phosphatidylinositol-specific phospholipase C enzymes.</text>
</comment>
<keyword evidence="3 7" id="KW-0442">Lipid degradation</keyword>
<dbReference type="EC" id="3.1.4.11" evidence="7"/>
<dbReference type="FunFam" id="3.20.20.190:FF:000039">
    <property type="entry name" value="Phosphoinositide phospholipase C"/>
    <property type="match status" value="1"/>
</dbReference>
<evidence type="ECO:0000256" key="7">
    <source>
        <dbReference type="RuleBase" id="RU361133"/>
    </source>
</evidence>
<dbReference type="InterPro" id="IPR000909">
    <property type="entry name" value="PLipase_C_PInositol-sp_X_dom"/>
</dbReference>
<dbReference type="Proteomes" id="UP000738402">
    <property type="component" value="Unassembled WGS sequence"/>
</dbReference>
<dbReference type="GO" id="GO:0016042">
    <property type="term" value="P:lipid catabolic process"/>
    <property type="evidence" value="ECO:0007669"/>
    <property type="project" value="UniProtKB-KW"/>
</dbReference>
<evidence type="ECO:0000256" key="1">
    <source>
        <dbReference type="ARBA" id="ARBA00001195"/>
    </source>
</evidence>
<dbReference type="CDD" id="cd08598">
    <property type="entry name" value="PI-PLC1c_yeast"/>
    <property type="match status" value="1"/>
</dbReference>
<dbReference type="InterPro" id="IPR000008">
    <property type="entry name" value="C2_dom"/>
</dbReference>
<dbReference type="SUPFAM" id="SSF47473">
    <property type="entry name" value="EF-hand"/>
    <property type="match status" value="1"/>
</dbReference>
<dbReference type="CDD" id="cd00275">
    <property type="entry name" value="C2_PLC_like"/>
    <property type="match status" value="1"/>
</dbReference>
<dbReference type="GO" id="GO:0051209">
    <property type="term" value="P:release of sequestered calcium ion into cytosol"/>
    <property type="evidence" value="ECO:0007669"/>
    <property type="project" value="TreeGrafter"/>
</dbReference>
<feature type="region of interest" description="Disordered" evidence="8">
    <location>
        <begin position="30"/>
        <end position="131"/>
    </location>
</feature>
<dbReference type="Pfam" id="PF00387">
    <property type="entry name" value="PI-PLC-Y"/>
    <property type="match status" value="1"/>
</dbReference>
<reference evidence="12" key="1">
    <citation type="journal article" date="2021" name="G3 (Bethesda)">
        <title>Genomic diversity, chromosomal rearrangements, and interspecies hybridization in the ogataea polymorpha species complex.</title>
        <authorList>
            <person name="Hanson S.J."/>
            <person name="Cinneide E.O."/>
            <person name="Salzberg L.I."/>
            <person name="Wolfe K.H."/>
            <person name="McGowan J."/>
            <person name="Fitzpatrick D.A."/>
            <person name="Matlin K."/>
        </authorList>
    </citation>
    <scope>NUCLEOTIDE SEQUENCE</scope>
    <source>
        <strain evidence="12">83-405-1</strain>
    </source>
</reference>
<evidence type="ECO:0000256" key="2">
    <source>
        <dbReference type="ARBA" id="ARBA00022801"/>
    </source>
</evidence>
<dbReference type="Gene3D" id="3.20.20.190">
    <property type="entry name" value="Phosphatidylinositol (PI) phosphodiesterase"/>
    <property type="match status" value="1"/>
</dbReference>
<evidence type="ECO:0000313" key="13">
    <source>
        <dbReference type="Proteomes" id="UP000738402"/>
    </source>
</evidence>
<dbReference type="Gene3D" id="2.60.40.150">
    <property type="entry name" value="C2 domain"/>
    <property type="match status" value="1"/>
</dbReference>
<dbReference type="PANTHER" id="PTHR10336">
    <property type="entry name" value="PHOSPHOINOSITIDE-SPECIFIC PHOSPHOLIPASE C FAMILY PROTEIN"/>
    <property type="match status" value="1"/>
</dbReference>
<evidence type="ECO:0000259" key="9">
    <source>
        <dbReference type="PROSITE" id="PS50004"/>
    </source>
</evidence>
<protein>
    <recommendedName>
        <fullName evidence="7">Phosphoinositide phospholipase C</fullName>
        <ecNumber evidence="7">3.1.4.11</ecNumber>
    </recommendedName>
</protein>
<keyword evidence="5" id="KW-0807">Transducer</keyword>
<dbReference type="InterPro" id="IPR011993">
    <property type="entry name" value="PH-like_dom_sf"/>
</dbReference>
<organism evidence="12 13">
    <name type="scientific">Ogataea haglerorum</name>
    <dbReference type="NCBI Taxonomy" id="1937702"/>
    <lineage>
        <taxon>Eukaryota</taxon>
        <taxon>Fungi</taxon>
        <taxon>Dikarya</taxon>
        <taxon>Ascomycota</taxon>
        <taxon>Saccharomycotina</taxon>
        <taxon>Pichiomycetes</taxon>
        <taxon>Pichiales</taxon>
        <taxon>Pichiaceae</taxon>
        <taxon>Ogataea</taxon>
    </lineage>
</organism>
<proteinExistence type="predicted"/>
<dbReference type="CDD" id="cd13360">
    <property type="entry name" value="PH_PLC_fungal"/>
    <property type="match status" value="1"/>
</dbReference>
<dbReference type="InterPro" id="IPR002048">
    <property type="entry name" value="EF_hand_dom"/>
</dbReference>
<feature type="domain" description="C2" evidence="9">
    <location>
        <begin position="710"/>
        <end position="875"/>
    </location>
</feature>
<dbReference type="GO" id="GO:0004435">
    <property type="term" value="F:phosphatidylinositol-4,5-bisphosphate phospholipase C activity"/>
    <property type="evidence" value="ECO:0007669"/>
    <property type="project" value="UniProtKB-EC"/>
</dbReference>
<name>A0AAN6I2Q2_9ASCO</name>
<sequence>MTGAPLSTSFSVPNSSGPVKSLLSERLLVLRNKSPPESQDSDLAHIPLPSSPSDSSHKGSHRLGFSRKKSDSSDSFSDHSDDKKGLMGILTRVRRISRSSSDETDTDTKPDPTTEHRSHPKLEYHEEETFTTPLDKKSIPRELIDQGIEMLRVTHKKKVKRCFRLNLDNNHLIWNNKASSFLEIDKIKAIRTGFEAKNYREEFKVSSDYEDLWITIIYYKDSKSNNIKVLHMIAPGKHEYDTFVTTLRNLVYFKRQMDSISELFTDLHWNNKNSESEHLSFDGVLKLVSKLHVHASPEYLENLFRKADSEAKGHLNFQDFKKFVSLLRDRKELRAIFDQQVRITPGRLSFEEFCSFLVEVQKENISYSQAKQIFHRFSKTKHYLEYDEFVSFLTSSYSKPYANIQEDYSYPLNEYFISSSHNTYLLGRQVNGTASIEGYIRALQRGCRCIEIDLWDGERGPVVTHGRTFSSSIEFQLVVETIGKYSFITSPYPVILSLEVRCNAENQLQAAKILKDILQDRLLEYPVKSPFETLPSPEQLKHKILVKVKKSTGETGSFDSMSSSLSSFSEDNSTITKIVPKKRKTVKISQELGNLGIYVIGTKFRNFSLPESKTFNHCFSFSDKALVKMAREEAKFSAIVKHNRRFLMRIYPSIYRFSSNNFNPFFFWELGCQLVATNWQVYDVGQQINETLFNIGSSSGYVLKPSCLRIRNPKLQNIDPLGCLKFEQSRRINIELISGQQLPKPKDIKSDFFDPFLELEIYCAEVLDANVSSTTGKLGTVLKTESSTHQKSLVEQLIKLSEPSVVFRTAPVPQNGFNPVWNQSCSATYLTNDIDYVFLRFLVKCASEGSEKLIGTHTCKLDYLKQGYRHLPLYDQQGEEFIYSTLFIRVDYEDKKMTRKMT</sequence>
<evidence type="ECO:0000256" key="8">
    <source>
        <dbReference type="SAM" id="MobiDB-lite"/>
    </source>
</evidence>
<dbReference type="PROSITE" id="PS50004">
    <property type="entry name" value="C2"/>
    <property type="match status" value="1"/>
</dbReference>
<feature type="domain" description="PI-PLC Y-box" evidence="10">
    <location>
        <begin position="592"/>
        <end position="709"/>
    </location>
</feature>
<keyword evidence="4 7" id="KW-0443">Lipid metabolism</keyword>
<feature type="compositionally biased region" description="Basic residues" evidence="8">
    <location>
        <begin position="58"/>
        <end position="67"/>
    </location>
</feature>
<evidence type="ECO:0000256" key="4">
    <source>
        <dbReference type="ARBA" id="ARBA00023098"/>
    </source>
</evidence>
<evidence type="ECO:0000256" key="5">
    <source>
        <dbReference type="ARBA" id="ARBA00023224"/>
    </source>
</evidence>
<dbReference type="PRINTS" id="PR00390">
    <property type="entry name" value="PHPHLIPASEC"/>
</dbReference>
<dbReference type="PROSITE" id="PS50222">
    <property type="entry name" value="EF_HAND_2"/>
    <property type="match status" value="1"/>
</dbReference>
<comment type="catalytic activity">
    <reaction evidence="1 7">
        <text>a 1,2-diacyl-sn-glycero-3-phospho-(1D-myo-inositol-4,5-bisphosphate) + H2O = 1D-myo-inositol 1,4,5-trisphosphate + a 1,2-diacyl-sn-glycerol + H(+)</text>
        <dbReference type="Rhea" id="RHEA:33179"/>
        <dbReference type="ChEBI" id="CHEBI:15377"/>
        <dbReference type="ChEBI" id="CHEBI:15378"/>
        <dbReference type="ChEBI" id="CHEBI:17815"/>
        <dbReference type="ChEBI" id="CHEBI:58456"/>
        <dbReference type="ChEBI" id="CHEBI:203600"/>
        <dbReference type="EC" id="3.1.4.11"/>
    </reaction>
</comment>
<dbReference type="InterPro" id="IPR037755">
    <property type="entry name" value="Plc1_PH"/>
</dbReference>
<evidence type="ECO:0000259" key="10">
    <source>
        <dbReference type="PROSITE" id="PS50008"/>
    </source>
</evidence>
<dbReference type="SUPFAM" id="SSF51695">
    <property type="entry name" value="PLC-like phosphodiesterases"/>
    <property type="match status" value="1"/>
</dbReference>
<comment type="caution">
    <text evidence="12">The sequence shown here is derived from an EMBL/GenBank/DDBJ whole genome shotgun (WGS) entry which is preliminary data.</text>
</comment>
<evidence type="ECO:0000256" key="3">
    <source>
        <dbReference type="ARBA" id="ARBA00022963"/>
    </source>
</evidence>
<keyword evidence="2 7" id="KW-0378">Hydrolase</keyword>
<dbReference type="SMART" id="SM00239">
    <property type="entry name" value="C2"/>
    <property type="match status" value="1"/>
</dbReference>
<dbReference type="Gene3D" id="1.10.238.10">
    <property type="entry name" value="EF-hand"/>
    <property type="match status" value="2"/>
</dbReference>
<dbReference type="PROSITE" id="PS50007">
    <property type="entry name" value="PIPLC_X_DOMAIN"/>
    <property type="match status" value="1"/>
</dbReference>
<feature type="domain" description="EF-hand" evidence="11">
    <location>
        <begin position="295"/>
        <end position="330"/>
    </location>
</feature>
<dbReference type="GO" id="GO:0048015">
    <property type="term" value="P:phosphatidylinositol-mediated signaling"/>
    <property type="evidence" value="ECO:0007669"/>
    <property type="project" value="TreeGrafter"/>
</dbReference>
<dbReference type="AlphaFoldDB" id="A0AAN6I2Q2"/>
<dbReference type="CDD" id="cd16207">
    <property type="entry name" value="EFh_ScPlc1p_like"/>
    <property type="match status" value="1"/>
</dbReference>
<dbReference type="PROSITE" id="PS50008">
    <property type="entry name" value="PIPLC_Y_DOMAIN"/>
    <property type="match status" value="1"/>
</dbReference>
<accession>A0AAN6I2Q2</accession>
<dbReference type="PANTHER" id="PTHR10336:SF36">
    <property type="entry name" value="1-PHOSPHATIDYLINOSITOL 4,5-BISPHOSPHATE PHOSPHODIESTERASE BETA-4"/>
    <property type="match status" value="1"/>
</dbReference>
<dbReference type="SMART" id="SM00148">
    <property type="entry name" value="PLCXc"/>
    <property type="match status" value="1"/>
</dbReference>